<dbReference type="InterPro" id="IPR011008">
    <property type="entry name" value="Dimeric_a/b-barrel"/>
</dbReference>
<evidence type="ECO:0000313" key="3">
    <source>
        <dbReference type="Proteomes" id="UP001149079"/>
    </source>
</evidence>
<feature type="domain" description="YCII-related" evidence="1">
    <location>
        <begin position="68"/>
        <end position="151"/>
    </location>
</feature>
<reference evidence="2" key="1">
    <citation type="submission" date="2022-11" db="EMBL/GenBank/DDBJ databases">
        <authorList>
            <person name="Petersen C."/>
        </authorList>
    </citation>
    <scope>NUCLEOTIDE SEQUENCE</scope>
    <source>
        <strain evidence="2">IBT 22155</strain>
    </source>
</reference>
<dbReference type="InterPro" id="IPR051807">
    <property type="entry name" value="Sec-metab_biosynth-assoc"/>
</dbReference>
<dbReference type="OrthoDB" id="5519740at2759"/>
<evidence type="ECO:0000259" key="1">
    <source>
        <dbReference type="Pfam" id="PF03795"/>
    </source>
</evidence>
<dbReference type="AlphaFoldDB" id="A0A9W9L9Z8"/>
<sequence>MRPRLTRALQIKAPAFPRTRQFLVPPSRLTSSPCSCPSLSTTAKTYLAPSPYKLQIRNMSSAPAKKEFLCILPDFPGAQAKRLEVRPQHLENVKPLVASGHIVAGGAMFDSHPAEGETPSFKGSMMLAVAESEAEVRELLEKDIYSTSGVWDLGNAQIIPYKSAVRQAL</sequence>
<dbReference type="PANTHER" id="PTHR33606:SF3">
    <property type="entry name" value="PROTEIN YCII"/>
    <property type="match status" value="1"/>
</dbReference>
<name>A0A9W9L9Z8_9EURO</name>
<gene>
    <name evidence="2" type="ORF">N7515_002786</name>
</gene>
<dbReference type="Proteomes" id="UP001149079">
    <property type="component" value="Unassembled WGS sequence"/>
</dbReference>
<proteinExistence type="predicted"/>
<dbReference type="RefSeq" id="XP_056525643.1">
    <property type="nucleotide sequence ID" value="XM_056663530.1"/>
</dbReference>
<dbReference type="PANTHER" id="PTHR33606">
    <property type="entry name" value="PROTEIN YCII"/>
    <property type="match status" value="1"/>
</dbReference>
<evidence type="ECO:0000313" key="2">
    <source>
        <dbReference type="EMBL" id="KAJ5143999.1"/>
    </source>
</evidence>
<dbReference type="Pfam" id="PF03795">
    <property type="entry name" value="YCII"/>
    <property type="match status" value="1"/>
</dbReference>
<protein>
    <recommendedName>
        <fullName evidence="1">YCII-related domain-containing protein</fullName>
    </recommendedName>
</protein>
<organism evidence="2 3">
    <name type="scientific">Penicillium bovifimosum</name>
    <dbReference type="NCBI Taxonomy" id="126998"/>
    <lineage>
        <taxon>Eukaryota</taxon>
        <taxon>Fungi</taxon>
        <taxon>Dikarya</taxon>
        <taxon>Ascomycota</taxon>
        <taxon>Pezizomycotina</taxon>
        <taxon>Eurotiomycetes</taxon>
        <taxon>Eurotiomycetidae</taxon>
        <taxon>Eurotiales</taxon>
        <taxon>Aspergillaceae</taxon>
        <taxon>Penicillium</taxon>
    </lineage>
</organism>
<keyword evidence="3" id="KW-1185">Reference proteome</keyword>
<dbReference type="SUPFAM" id="SSF54909">
    <property type="entry name" value="Dimeric alpha+beta barrel"/>
    <property type="match status" value="1"/>
</dbReference>
<dbReference type="InterPro" id="IPR005545">
    <property type="entry name" value="YCII"/>
</dbReference>
<comment type="caution">
    <text evidence="2">The sequence shown here is derived from an EMBL/GenBank/DDBJ whole genome shotgun (WGS) entry which is preliminary data.</text>
</comment>
<dbReference type="GeneID" id="81402700"/>
<reference evidence="2" key="2">
    <citation type="journal article" date="2023" name="IMA Fungus">
        <title>Comparative genomic study of the Penicillium genus elucidates a diverse pangenome and 15 lateral gene transfer events.</title>
        <authorList>
            <person name="Petersen C."/>
            <person name="Sorensen T."/>
            <person name="Nielsen M.R."/>
            <person name="Sondergaard T.E."/>
            <person name="Sorensen J.L."/>
            <person name="Fitzpatrick D.A."/>
            <person name="Frisvad J.C."/>
            <person name="Nielsen K.L."/>
        </authorList>
    </citation>
    <scope>NUCLEOTIDE SEQUENCE</scope>
    <source>
        <strain evidence="2">IBT 22155</strain>
    </source>
</reference>
<dbReference type="Gene3D" id="3.30.70.1060">
    <property type="entry name" value="Dimeric alpha+beta barrel"/>
    <property type="match status" value="1"/>
</dbReference>
<dbReference type="EMBL" id="JAPQKL010000002">
    <property type="protein sequence ID" value="KAJ5143999.1"/>
    <property type="molecule type" value="Genomic_DNA"/>
</dbReference>
<accession>A0A9W9L9Z8</accession>